<protein>
    <submittedName>
        <fullName evidence="2">Subclass B3 metallo-beta-lactamase</fullName>
        <ecNumber evidence="2">3.5.2.6</ecNumber>
    </submittedName>
</protein>
<dbReference type="EMBL" id="CP127221">
    <property type="protein sequence ID" value="WIW94708.1"/>
    <property type="molecule type" value="Genomic_DNA"/>
</dbReference>
<evidence type="ECO:0000313" key="2">
    <source>
        <dbReference type="EMBL" id="WIW94708.1"/>
    </source>
</evidence>
<dbReference type="NCBIfam" id="NF033105">
    <property type="entry name" value="bla_subclass_B3"/>
    <property type="match status" value="1"/>
</dbReference>
<dbReference type="Gene3D" id="3.60.15.10">
    <property type="entry name" value="Ribonuclease Z/Hydroxyacylglutathione hydrolase-like"/>
    <property type="match status" value="1"/>
</dbReference>
<evidence type="ECO:0000259" key="1">
    <source>
        <dbReference type="SMART" id="SM00849"/>
    </source>
</evidence>
<dbReference type="KEGG" id="arue:QQX03_06885"/>
<dbReference type="Pfam" id="PF00753">
    <property type="entry name" value="Lactamase_B"/>
    <property type="match status" value="1"/>
</dbReference>
<dbReference type="NCBIfam" id="NF012229">
    <property type="entry name" value="bla_class_B_core"/>
    <property type="match status" value="1"/>
</dbReference>
<proteinExistence type="predicted"/>
<accession>A0A9Y2B7C9</accession>
<dbReference type="EC" id="3.5.2.6" evidence="2"/>
<dbReference type="PANTHER" id="PTHR42951">
    <property type="entry name" value="METALLO-BETA-LACTAMASE DOMAIN-CONTAINING"/>
    <property type="match status" value="1"/>
</dbReference>
<reference evidence="2 3" key="1">
    <citation type="submission" date="2023-06" db="EMBL/GenBank/DDBJ databases">
        <title>Altererythrobacter rubellus NBRC 112769 genome.</title>
        <authorList>
            <person name="Zhang K."/>
        </authorList>
    </citation>
    <scope>NUCLEOTIDE SEQUENCE [LARGE SCALE GENOMIC DNA]</scope>
    <source>
        <strain evidence="2 3">NBRC 112769</strain>
    </source>
</reference>
<evidence type="ECO:0000313" key="3">
    <source>
        <dbReference type="Proteomes" id="UP001231445"/>
    </source>
</evidence>
<keyword evidence="3" id="KW-1185">Reference proteome</keyword>
<sequence length="291" mass="30873">MPTQAEETATLQPAEGVGKNAFLQSCETWDEWDKTAPPFQIHGNTYYVGTCGISAILVTGDDGHILLDSGVEGAAPSVLENIRKLGFDPTDIGYILMSHEHFDHVAGHAAAVETTGARVVASARAKPVLESGIVASDDPQAESNHPAMAPVQVDLVVSHGDPVTLGGITITAHATPGHTPGALSWSWTSCDASAADQSCRDFAYVDSLSPVSADSYRFTDHPQTVAAFQQSIETVAALPCDKILTPHPSSSNMIKRLRSGEVGDGNQCKNYARAIERRLDARLEREAGNAE</sequence>
<dbReference type="Proteomes" id="UP001231445">
    <property type="component" value="Chromosome"/>
</dbReference>
<dbReference type="InterPro" id="IPR001279">
    <property type="entry name" value="Metallo-B-lactamas"/>
</dbReference>
<dbReference type="GO" id="GO:0008800">
    <property type="term" value="F:beta-lactamase activity"/>
    <property type="evidence" value="ECO:0007669"/>
    <property type="project" value="UniProtKB-EC"/>
</dbReference>
<dbReference type="InterPro" id="IPR050855">
    <property type="entry name" value="NDM-1-like"/>
</dbReference>
<dbReference type="InterPro" id="IPR036866">
    <property type="entry name" value="RibonucZ/Hydroxyglut_hydro"/>
</dbReference>
<dbReference type="SMART" id="SM00849">
    <property type="entry name" value="Lactamase_B"/>
    <property type="match status" value="1"/>
</dbReference>
<feature type="domain" description="Metallo-beta-lactamase" evidence="1">
    <location>
        <begin position="52"/>
        <end position="247"/>
    </location>
</feature>
<dbReference type="RefSeq" id="WP_285975024.1">
    <property type="nucleotide sequence ID" value="NZ_CP127221.1"/>
</dbReference>
<dbReference type="PANTHER" id="PTHR42951:SF17">
    <property type="entry name" value="METALLO-BETA-LACTAMASE DOMAIN-CONTAINING PROTEIN"/>
    <property type="match status" value="1"/>
</dbReference>
<organism evidence="2 3">
    <name type="scientific">Altererythrobacter rubellus</name>
    <dbReference type="NCBI Taxonomy" id="2173831"/>
    <lineage>
        <taxon>Bacteria</taxon>
        <taxon>Pseudomonadati</taxon>
        <taxon>Pseudomonadota</taxon>
        <taxon>Alphaproteobacteria</taxon>
        <taxon>Sphingomonadales</taxon>
        <taxon>Erythrobacteraceae</taxon>
        <taxon>Altererythrobacter</taxon>
    </lineage>
</organism>
<keyword evidence="2" id="KW-0378">Hydrolase</keyword>
<dbReference type="SUPFAM" id="SSF56281">
    <property type="entry name" value="Metallo-hydrolase/oxidoreductase"/>
    <property type="match status" value="1"/>
</dbReference>
<dbReference type="CDD" id="cd16315">
    <property type="entry name" value="EVM-1-like_MBL-B3"/>
    <property type="match status" value="1"/>
</dbReference>
<name>A0A9Y2B7C9_9SPHN</name>
<gene>
    <name evidence="2" type="primary">bla</name>
    <name evidence="2" type="ORF">QQX03_06885</name>
</gene>
<dbReference type="AlphaFoldDB" id="A0A9Y2B7C9"/>